<dbReference type="SUPFAM" id="SSF51735">
    <property type="entry name" value="NAD(P)-binding Rossmann-fold domains"/>
    <property type="match status" value="1"/>
</dbReference>
<dbReference type="GO" id="GO:0016491">
    <property type="term" value="F:oxidoreductase activity"/>
    <property type="evidence" value="ECO:0007669"/>
    <property type="project" value="TreeGrafter"/>
</dbReference>
<sequence>MGDIGDGIWALVNNASALGSIAHADALTKDDFERVLDVNLLGMVDTTRAFLPLVRKARGRIVNISSVNGRLGFLFTPFSVSKFGVEAFSDVLRQEVYRQGINVSIIEPGSVQTSEVGAESVLHRAQEATGKSDSETKVRHNTHIAGPLKHRLFYFFENRSSNVGSVIDAYTHAITAQVPRTRYVIGWDAKFITQSLCHLPDFLTDAVIRASMRTF</sequence>
<reference evidence="2 3" key="1">
    <citation type="journal article" date="2021" name="Elife">
        <title>Chloroplast acquisition without the gene transfer in kleptoplastic sea slugs, Plakobranchus ocellatus.</title>
        <authorList>
            <person name="Maeda T."/>
            <person name="Takahashi S."/>
            <person name="Yoshida T."/>
            <person name="Shimamura S."/>
            <person name="Takaki Y."/>
            <person name="Nagai Y."/>
            <person name="Toyoda A."/>
            <person name="Suzuki Y."/>
            <person name="Arimoto A."/>
            <person name="Ishii H."/>
            <person name="Satoh N."/>
            <person name="Nishiyama T."/>
            <person name="Hasebe M."/>
            <person name="Maruyama T."/>
            <person name="Minagawa J."/>
            <person name="Obokata J."/>
            <person name="Shigenobu S."/>
        </authorList>
    </citation>
    <scope>NUCLEOTIDE SEQUENCE [LARGE SCALE GENOMIC DNA]</scope>
</reference>
<dbReference type="PRINTS" id="PR00080">
    <property type="entry name" value="SDRFAMILY"/>
</dbReference>
<dbReference type="PANTHER" id="PTHR43313">
    <property type="entry name" value="SHORT-CHAIN DEHYDROGENASE/REDUCTASE FAMILY 9C"/>
    <property type="match status" value="1"/>
</dbReference>
<gene>
    <name evidence="2" type="ORF">ElyMa_001107100</name>
</gene>
<dbReference type="GO" id="GO:0008202">
    <property type="term" value="P:steroid metabolic process"/>
    <property type="evidence" value="ECO:0007669"/>
    <property type="project" value="TreeGrafter"/>
</dbReference>
<name>A0AAV4HV31_9GAST</name>
<dbReference type="Pfam" id="PF00106">
    <property type="entry name" value="adh_short"/>
    <property type="match status" value="1"/>
</dbReference>
<evidence type="ECO:0000256" key="1">
    <source>
        <dbReference type="RuleBase" id="RU000363"/>
    </source>
</evidence>
<proteinExistence type="inferred from homology"/>
<protein>
    <submittedName>
        <fullName evidence="2">Retinol dehydrogenase 7</fullName>
    </submittedName>
</protein>
<comment type="caution">
    <text evidence="2">The sequence shown here is derived from an EMBL/GenBank/DDBJ whole genome shotgun (WGS) entry which is preliminary data.</text>
</comment>
<dbReference type="InterPro" id="IPR036291">
    <property type="entry name" value="NAD(P)-bd_dom_sf"/>
</dbReference>
<dbReference type="AlphaFoldDB" id="A0AAV4HV31"/>
<evidence type="ECO:0000313" key="2">
    <source>
        <dbReference type="EMBL" id="GFS01819.1"/>
    </source>
</evidence>
<comment type="similarity">
    <text evidence="1">Belongs to the short-chain dehydrogenases/reductases (SDR) family.</text>
</comment>
<dbReference type="PRINTS" id="PR00081">
    <property type="entry name" value="GDHRDH"/>
</dbReference>
<organism evidence="2 3">
    <name type="scientific">Elysia marginata</name>
    <dbReference type="NCBI Taxonomy" id="1093978"/>
    <lineage>
        <taxon>Eukaryota</taxon>
        <taxon>Metazoa</taxon>
        <taxon>Spiralia</taxon>
        <taxon>Lophotrochozoa</taxon>
        <taxon>Mollusca</taxon>
        <taxon>Gastropoda</taxon>
        <taxon>Heterobranchia</taxon>
        <taxon>Euthyneura</taxon>
        <taxon>Panpulmonata</taxon>
        <taxon>Sacoglossa</taxon>
        <taxon>Placobranchoidea</taxon>
        <taxon>Plakobranchidae</taxon>
        <taxon>Elysia</taxon>
    </lineage>
</organism>
<dbReference type="EMBL" id="BMAT01002211">
    <property type="protein sequence ID" value="GFS01819.1"/>
    <property type="molecule type" value="Genomic_DNA"/>
</dbReference>
<keyword evidence="3" id="KW-1185">Reference proteome</keyword>
<accession>A0AAV4HV31</accession>
<dbReference type="PANTHER" id="PTHR43313:SF1">
    <property type="entry name" value="3BETA-HYDROXYSTEROID DEHYDROGENASE DHS-16"/>
    <property type="match status" value="1"/>
</dbReference>
<evidence type="ECO:0000313" key="3">
    <source>
        <dbReference type="Proteomes" id="UP000762676"/>
    </source>
</evidence>
<dbReference type="InterPro" id="IPR002347">
    <property type="entry name" value="SDR_fam"/>
</dbReference>
<dbReference type="Proteomes" id="UP000762676">
    <property type="component" value="Unassembled WGS sequence"/>
</dbReference>
<dbReference type="Gene3D" id="3.40.50.720">
    <property type="entry name" value="NAD(P)-binding Rossmann-like Domain"/>
    <property type="match status" value="1"/>
</dbReference>